<organism evidence="2 3">
    <name type="scientific">Steinernema glaseri</name>
    <dbReference type="NCBI Taxonomy" id="37863"/>
    <lineage>
        <taxon>Eukaryota</taxon>
        <taxon>Metazoa</taxon>
        <taxon>Ecdysozoa</taxon>
        <taxon>Nematoda</taxon>
        <taxon>Chromadorea</taxon>
        <taxon>Rhabditida</taxon>
        <taxon>Tylenchina</taxon>
        <taxon>Panagrolaimomorpha</taxon>
        <taxon>Strongyloidoidea</taxon>
        <taxon>Steinernematidae</taxon>
        <taxon>Steinernema</taxon>
    </lineage>
</organism>
<evidence type="ECO:0000313" key="2">
    <source>
        <dbReference type="Proteomes" id="UP000095287"/>
    </source>
</evidence>
<evidence type="ECO:0000256" key="1">
    <source>
        <dbReference type="SAM" id="MobiDB-lite"/>
    </source>
</evidence>
<name>A0A1I7YKM9_9BILA</name>
<evidence type="ECO:0000313" key="3">
    <source>
        <dbReference type="WBParaSite" id="L893_g17303.t1"/>
    </source>
</evidence>
<dbReference type="Proteomes" id="UP000095287">
    <property type="component" value="Unplaced"/>
</dbReference>
<reference evidence="3" key="1">
    <citation type="submission" date="2016-11" db="UniProtKB">
        <authorList>
            <consortium name="WormBaseParasite"/>
        </authorList>
    </citation>
    <scope>IDENTIFICATION</scope>
</reference>
<feature type="compositionally biased region" description="Pro residues" evidence="1">
    <location>
        <begin position="39"/>
        <end position="50"/>
    </location>
</feature>
<protein>
    <submittedName>
        <fullName evidence="3">Uncharacterized protein</fullName>
    </submittedName>
</protein>
<accession>A0A1I7YKM9</accession>
<feature type="compositionally biased region" description="Basic residues" evidence="1">
    <location>
        <begin position="112"/>
        <end position="125"/>
    </location>
</feature>
<dbReference type="WBParaSite" id="L893_g17303.t1">
    <property type="protein sequence ID" value="L893_g17303.t1"/>
    <property type="gene ID" value="L893_g17303"/>
</dbReference>
<sequence length="125" mass="13883">MRCSGRHFPRSRSSDGLFFSCSTSSRRSCRYSNGAVSKYPPPSPPVPGPTPFKSSRYPDPGKTPGVVLPQPGGRCNVHGTPLKEDTPRRPQKRLRSLALAETQPATRTSSGRPRRPRWSPPRFHM</sequence>
<keyword evidence="2" id="KW-1185">Reference proteome</keyword>
<feature type="compositionally biased region" description="Low complexity" evidence="1">
    <location>
        <begin position="20"/>
        <end position="32"/>
    </location>
</feature>
<proteinExistence type="predicted"/>
<dbReference type="AlphaFoldDB" id="A0A1I7YKM9"/>
<feature type="region of interest" description="Disordered" evidence="1">
    <location>
        <begin position="1"/>
        <end position="125"/>
    </location>
</feature>
<feature type="compositionally biased region" description="Basic residues" evidence="1">
    <location>
        <begin position="1"/>
        <end position="10"/>
    </location>
</feature>